<accession>A0A2N5N7H7</accession>
<protein>
    <recommendedName>
        <fullName evidence="4">Beta-galactosidase</fullName>
    </recommendedName>
</protein>
<evidence type="ECO:0008006" key="4">
    <source>
        <dbReference type="Google" id="ProtNLM"/>
    </source>
</evidence>
<dbReference type="RefSeq" id="WP_101809261.1">
    <property type="nucleotide sequence ID" value="NZ_NFEZ01000004.1"/>
</dbReference>
<reference evidence="2 3" key="1">
    <citation type="submission" date="2017-05" db="EMBL/GenBank/DDBJ databases">
        <title>Functional genome analysis of Paenibacillus pasadenensis strain R16: insights on endophytic life style and antifungal activity.</title>
        <authorList>
            <person name="Passera A."/>
            <person name="Marcolungo L."/>
            <person name="Casati P."/>
            <person name="Brasca M."/>
            <person name="Quaglino F."/>
            <person name="Delledonne M."/>
        </authorList>
    </citation>
    <scope>NUCLEOTIDE SEQUENCE [LARGE SCALE GENOMIC DNA]</scope>
    <source>
        <strain evidence="2 3">R16</strain>
    </source>
</reference>
<evidence type="ECO:0000256" key="1">
    <source>
        <dbReference type="SAM" id="MobiDB-lite"/>
    </source>
</evidence>
<feature type="region of interest" description="Disordered" evidence="1">
    <location>
        <begin position="1"/>
        <end position="20"/>
    </location>
</feature>
<gene>
    <name evidence="2" type="ORF">B8V81_4706</name>
</gene>
<dbReference type="EMBL" id="NFEZ01000004">
    <property type="protein sequence ID" value="PLT46275.1"/>
    <property type="molecule type" value="Genomic_DNA"/>
</dbReference>
<evidence type="ECO:0000313" key="3">
    <source>
        <dbReference type="Proteomes" id="UP000234789"/>
    </source>
</evidence>
<organism evidence="2 3">
    <name type="scientific">Paenibacillus pasadenensis</name>
    <dbReference type="NCBI Taxonomy" id="217090"/>
    <lineage>
        <taxon>Bacteria</taxon>
        <taxon>Bacillati</taxon>
        <taxon>Bacillota</taxon>
        <taxon>Bacilli</taxon>
        <taxon>Bacillales</taxon>
        <taxon>Paenibacillaceae</taxon>
        <taxon>Paenibacillus</taxon>
    </lineage>
</organism>
<comment type="caution">
    <text evidence="2">The sequence shown here is derived from an EMBL/GenBank/DDBJ whole genome shotgun (WGS) entry which is preliminary data.</text>
</comment>
<keyword evidence="3" id="KW-1185">Reference proteome</keyword>
<dbReference type="Proteomes" id="UP000234789">
    <property type="component" value="Unassembled WGS sequence"/>
</dbReference>
<dbReference type="AlphaFoldDB" id="A0A2N5N7H7"/>
<evidence type="ECO:0000313" key="2">
    <source>
        <dbReference type="EMBL" id="PLT46275.1"/>
    </source>
</evidence>
<sequence length="768" mass="85929">MKREEAGRQERTGFQESRPYGPKYDLRTDFVMVYGISDDLPERIEGWRKAGYTIHLMTGVSWGEYQDYLYGRFDGREHWDEAQKLRSGDPMLHGKDVPYMAPTISFARYLAEQIRRAIDCGVEAIHLEEPEFWAQSGYEEAFKREWRSYYGEDWQEPHRSPDAQYRASKLKAAMYARTLERICGEMKEYALVAYDRAIRFYVPTHSLINYAQWRIVSPEALLVSMPSCDGYIAQIWTGTARTANVYQGVRRERTFETAYLEYGIMQELTRGTGREMWFLHDPIEDNPRYSWSDYRRNYRATVVASLLHPDVKQYEVCPWPWRVFELDYPTEDGSGKEPIPEAYKTELLTVMNLLRDMHRHEEAPDPSGAGAGPSGIGLCLANSSMYQRGDVLGEGEDGGEFNDDGTEAADGLTTRQLELLDFSAFYGLALPPVKNGIPLRPVQLDNILTFPGYLEGYRVLLLSYEFMKPEHPGIHQALAQWAREGGVLIYAGDGSDPFHGVREWWNRGAGSRVYERPEQHLFEAMGLGREPEPGEHAVGEGALLHLRCHPAELSRSAAGAERVLGAIRRALELRGEADDYRESGLLRIRRGPYVIAHALDESEAAGGSAVLEGAFVDLFDAELTVRNRIELAPGEDALLYDLGEAAGGWGEEEPAQAGSAHAGPGAAEAARRASVLVSSSRVRDAAREGGRFRYVSESPSEMTVSTRLRACSMPSRIRACAADIPLAGPGADASGGHAVEAEFHAASSTLLLRHEGRPAGVRVELEWL</sequence>
<proteinExistence type="predicted"/>
<name>A0A2N5N7H7_9BACL</name>
<feature type="compositionally biased region" description="Basic and acidic residues" evidence="1">
    <location>
        <begin position="1"/>
        <end position="13"/>
    </location>
</feature>